<dbReference type="Proteomes" id="UP000315783">
    <property type="component" value="Unassembled WGS sequence"/>
</dbReference>
<reference evidence="2 3" key="1">
    <citation type="journal article" date="2019" name="Appl. Microbiol. Biotechnol.">
        <title>Genome sequence of Isaria javanica and comparative genome analysis insights into family S53 peptidase evolution in fungal entomopathogens.</title>
        <authorList>
            <person name="Lin R."/>
            <person name="Zhang X."/>
            <person name="Xin B."/>
            <person name="Zou M."/>
            <person name="Gao Y."/>
            <person name="Qin F."/>
            <person name="Hu Q."/>
            <person name="Xie B."/>
            <person name="Cheng X."/>
        </authorList>
    </citation>
    <scope>NUCLEOTIDE SEQUENCE [LARGE SCALE GENOMIC DNA]</scope>
    <source>
        <strain evidence="2 3">IJ1G</strain>
    </source>
</reference>
<sequence>MFLNPFYFSLGWCNRRQRASSFTFTGDSPATAHESQATGKKRSEPATVLAPGKSTAHLGRQIWFHLKLIAAKAKSHVGGAPDLLISPGESTQAKSSANSRSLALSRMRSALGSGTGGFGWHLVLTGKGGGFDKPACMAAQCFEGLGFPITRAATETLKWHVRSGTSACMEPAEEMMA</sequence>
<gene>
    <name evidence="2" type="ORF">IF1G_05430</name>
</gene>
<proteinExistence type="predicted"/>
<organism evidence="2 3">
    <name type="scientific">Cordyceps javanica</name>
    <dbReference type="NCBI Taxonomy" id="43265"/>
    <lineage>
        <taxon>Eukaryota</taxon>
        <taxon>Fungi</taxon>
        <taxon>Dikarya</taxon>
        <taxon>Ascomycota</taxon>
        <taxon>Pezizomycotina</taxon>
        <taxon>Sordariomycetes</taxon>
        <taxon>Hypocreomycetidae</taxon>
        <taxon>Hypocreales</taxon>
        <taxon>Cordycipitaceae</taxon>
        <taxon>Cordyceps</taxon>
    </lineage>
</organism>
<dbReference type="AlphaFoldDB" id="A0A545V1J7"/>
<evidence type="ECO:0000313" key="2">
    <source>
        <dbReference type="EMBL" id="TQV95601.1"/>
    </source>
</evidence>
<evidence type="ECO:0000313" key="3">
    <source>
        <dbReference type="Proteomes" id="UP000315783"/>
    </source>
</evidence>
<comment type="caution">
    <text evidence="2">The sequence shown here is derived from an EMBL/GenBank/DDBJ whole genome shotgun (WGS) entry which is preliminary data.</text>
</comment>
<feature type="compositionally biased region" description="Polar residues" evidence="1">
    <location>
        <begin position="23"/>
        <end position="38"/>
    </location>
</feature>
<evidence type="ECO:0000256" key="1">
    <source>
        <dbReference type="SAM" id="MobiDB-lite"/>
    </source>
</evidence>
<accession>A0A545V1J7</accession>
<name>A0A545V1J7_9HYPO</name>
<keyword evidence="3" id="KW-1185">Reference proteome</keyword>
<feature type="region of interest" description="Disordered" evidence="1">
    <location>
        <begin position="23"/>
        <end position="48"/>
    </location>
</feature>
<dbReference type="EMBL" id="SPUK01000007">
    <property type="protein sequence ID" value="TQV95601.1"/>
    <property type="molecule type" value="Genomic_DNA"/>
</dbReference>
<protein>
    <submittedName>
        <fullName evidence="2">Uncharacterized protein</fullName>
    </submittedName>
</protein>